<evidence type="ECO:0000259" key="1">
    <source>
        <dbReference type="Pfam" id="PF13847"/>
    </source>
</evidence>
<keyword evidence="2" id="KW-0808">Transferase</keyword>
<proteinExistence type="predicted"/>
<dbReference type="Proteomes" id="UP000033048">
    <property type="component" value="Chromosome"/>
</dbReference>
<dbReference type="GO" id="GO:0008168">
    <property type="term" value="F:methyltransferase activity"/>
    <property type="evidence" value="ECO:0007669"/>
    <property type="project" value="UniProtKB-KW"/>
</dbReference>
<dbReference type="PANTHER" id="PTHR43861">
    <property type="entry name" value="TRANS-ACONITATE 2-METHYLTRANSFERASE-RELATED"/>
    <property type="match status" value="1"/>
</dbReference>
<dbReference type="InterPro" id="IPR025714">
    <property type="entry name" value="Methyltranfer_dom"/>
</dbReference>
<dbReference type="AlphaFoldDB" id="A0A0E3SRA1"/>
<evidence type="ECO:0000313" key="2">
    <source>
        <dbReference type="EMBL" id="AKB85396.1"/>
    </source>
</evidence>
<keyword evidence="2" id="KW-0489">Methyltransferase</keyword>
<organism evidence="2 3">
    <name type="scientific">Methanococcoides methylutens MM1</name>
    <dbReference type="NCBI Taxonomy" id="1434104"/>
    <lineage>
        <taxon>Archaea</taxon>
        <taxon>Methanobacteriati</taxon>
        <taxon>Methanobacteriota</taxon>
        <taxon>Stenosarchaea group</taxon>
        <taxon>Methanomicrobia</taxon>
        <taxon>Methanosarcinales</taxon>
        <taxon>Methanosarcinaceae</taxon>
        <taxon>Methanococcoides</taxon>
    </lineage>
</organism>
<dbReference type="KEGG" id="mmet:MCMEM_1343"/>
<dbReference type="InterPro" id="IPR029063">
    <property type="entry name" value="SAM-dependent_MTases_sf"/>
</dbReference>
<accession>A0A0E3SRA1</accession>
<dbReference type="EMBL" id="CP009518">
    <property type="protein sequence ID" value="AKB85396.1"/>
    <property type="molecule type" value="Genomic_DNA"/>
</dbReference>
<name>A0A0E3SRA1_METMT</name>
<gene>
    <name evidence="2" type="ORF">MCMEM_1343</name>
</gene>
<dbReference type="SUPFAM" id="SSF53335">
    <property type="entry name" value="S-adenosyl-L-methionine-dependent methyltransferases"/>
    <property type="match status" value="1"/>
</dbReference>
<dbReference type="HOGENOM" id="CLU_037990_16_2_2"/>
<reference evidence="2 3" key="1">
    <citation type="submission" date="2014-07" db="EMBL/GenBank/DDBJ databases">
        <title>Methanogenic archaea and the global carbon cycle.</title>
        <authorList>
            <person name="Henriksen J.R."/>
            <person name="Luke J."/>
            <person name="Reinhart S."/>
            <person name="Benedict M.N."/>
            <person name="Youngblut N.D."/>
            <person name="Metcalf M.E."/>
            <person name="Whitaker R.J."/>
            <person name="Metcalf W.W."/>
        </authorList>
    </citation>
    <scope>NUCLEOTIDE SEQUENCE [LARGE SCALE GENOMIC DNA]</scope>
    <source>
        <strain evidence="2 3">MM1</strain>
    </source>
</reference>
<dbReference type="STRING" id="1434104.MCMEM_1343"/>
<dbReference type="CDD" id="cd02440">
    <property type="entry name" value="AdoMet_MTases"/>
    <property type="match status" value="1"/>
</dbReference>
<evidence type="ECO:0000313" key="3">
    <source>
        <dbReference type="Proteomes" id="UP000033048"/>
    </source>
</evidence>
<protein>
    <submittedName>
        <fullName evidence="2">Methyltransferase type 11</fullName>
    </submittedName>
</protein>
<feature type="domain" description="Methyltransferase" evidence="1">
    <location>
        <begin position="31"/>
        <end position="139"/>
    </location>
</feature>
<dbReference type="Pfam" id="PF13847">
    <property type="entry name" value="Methyltransf_31"/>
    <property type="match status" value="1"/>
</dbReference>
<dbReference type="Gene3D" id="3.40.50.150">
    <property type="entry name" value="Vaccinia Virus protein VP39"/>
    <property type="match status" value="1"/>
</dbReference>
<dbReference type="GO" id="GO:0032259">
    <property type="term" value="P:methylation"/>
    <property type="evidence" value="ECO:0007669"/>
    <property type="project" value="UniProtKB-KW"/>
</dbReference>
<sequence>MCPAAISGILDNRIRRWFQKPRKILEPYVREGMIVLDLGCGPGYFSTEIARMVGSSGLVIAADLQEGMLRKLEKKIQGTELEKHIVLHKSEKDIIGISEKVDLAIAFYMLHEVLNPEKTINELVSIVKANGLLFIAEPYFHVSSKRFNEFVRTALDNGFTIVERPNLFFSRAVVLKKK</sequence>
<keyword evidence="3" id="KW-1185">Reference proteome</keyword>